<dbReference type="EMBL" id="UZAU01000184">
    <property type="status" value="NOT_ANNOTATED_CDS"/>
    <property type="molecule type" value="Genomic_DNA"/>
</dbReference>
<keyword evidence="3" id="KW-1185">Reference proteome</keyword>
<dbReference type="EnsemblPlants" id="evm.model.02.1375">
    <property type="protein sequence ID" value="cds.evm.model.02.1375"/>
    <property type="gene ID" value="evm.TU.02.1375"/>
</dbReference>
<reference evidence="2" key="1">
    <citation type="submission" date="2018-11" db="EMBL/GenBank/DDBJ databases">
        <authorList>
            <person name="Grassa J C."/>
        </authorList>
    </citation>
    <scope>NUCLEOTIDE SEQUENCE [LARGE SCALE GENOMIC DNA]</scope>
</reference>
<evidence type="ECO:0000256" key="1">
    <source>
        <dbReference type="SAM" id="MobiDB-lite"/>
    </source>
</evidence>
<evidence type="ECO:0000313" key="3">
    <source>
        <dbReference type="Proteomes" id="UP000596661"/>
    </source>
</evidence>
<accession>A0A803NTD8</accession>
<dbReference type="Gramene" id="evm.model.02.1375">
    <property type="protein sequence ID" value="cds.evm.model.02.1375"/>
    <property type="gene ID" value="evm.TU.02.1375"/>
</dbReference>
<protein>
    <submittedName>
        <fullName evidence="2">Uncharacterized protein</fullName>
    </submittedName>
</protein>
<dbReference type="AlphaFoldDB" id="A0A803NTD8"/>
<proteinExistence type="predicted"/>
<organism evidence="2 3">
    <name type="scientific">Cannabis sativa</name>
    <name type="common">Hemp</name>
    <name type="synonym">Marijuana</name>
    <dbReference type="NCBI Taxonomy" id="3483"/>
    <lineage>
        <taxon>Eukaryota</taxon>
        <taxon>Viridiplantae</taxon>
        <taxon>Streptophyta</taxon>
        <taxon>Embryophyta</taxon>
        <taxon>Tracheophyta</taxon>
        <taxon>Spermatophyta</taxon>
        <taxon>Magnoliopsida</taxon>
        <taxon>eudicotyledons</taxon>
        <taxon>Gunneridae</taxon>
        <taxon>Pentapetalae</taxon>
        <taxon>rosids</taxon>
        <taxon>fabids</taxon>
        <taxon>Rosales</taxon>
        <taxon>Cannabaceae</taxon>
        <taxon>Cannabis</taxon>
    </lineage>
</organism>
<feature type="region of interest" description="Disordered" evidence="1">
    <location>
        <begin position="42"/>
        <end position="83"/>
    </location>
</feature>
<dbReference type="Proteomes" id="UP000596661">
    <property type="component" value="Chromosome 2"/>
</dbReference>
<evidence type="ECO:0000313" key="2">
    <source>
        <dbReference type="EnsemblPlants" id="cds.evm.model.02.1375"/>
    </source>
</evidence>
<name>A0A803NTD8_CANSA</name>
<reference evidence="2" key="2">
    <citation type="submission" date="2021-03" db="UniProtKB">
        <authorList>
            <consortium name="EnsemblPlants"/>
        </authorList>
    </citation>
    <scope>IDENTIFICATION</scope>
</reference>
<sequence>MHVTLWRSSSSVPLGPIVLIDEDQEVEEDEEGEIVAPLERKRKGKMVEAESSKKSRRVATSTAGPLESVDSPQRECRGGNSEKGLTGGLAKFLTRGGLQECLGPEHGPPAWTGSTVRLYFCSFRPRSADIAAETGRLSKTLIDHGYVMPEFGGINEAMKTLRDLEAKRKAFWEEAQQREA</sequence>